<name>A0A0F9G6B6_9ZZZZ</name>
<evidence type="ECO:0000256" key="4">
    <source>
        <dbReference type="ARBA" id="ARBA00023163"/>
    </source>
</evidence>
<evidence type="ECO:0000256" key="1">
    <source>
        <dbReference type="ARBA" id="ARBA00023015"/>
    </source>
</evidence>
<dbReference type="InterPro" id="IPR013325">
    <property type="entry name" value="RNA_pol_sigma_r2"/>
</dbReference>
<keyword evidence="3" id="KW-0238">DNA-binding</keyword>
<dbReference type="Gene3D" id="1.20.120.1810">
    <property type="match status" value="1"/>
</dbReference>
<dbReference type="Gene3D" id="1.10.10.10">
    <property type="entry name" value="Winged helix-like DNA-binding domain superfamily/Winged helix DNA-binding domain"/>
    <property type="match status" value="1"/>
</dbReference>
<dbReference type="InterPro" id="IPR000943">
    <property type="entry name" value="RNA_pol_sigma70"/>
</dbReference>
<dbReference type="GO" id="GO:0003677">
    <property type="term" value="F:DNA binding"/>
    <property type="evidence" value="ECO:0007669"/>
    <property type="project" value="UniProtKB-KW"/>
</dbReference>
<dbReference type="InterPro" id="IPR007630">
    <property type="entry name" value="RNA_pol_sigma70_r4"/>
</dbReference>
<organism evidence="7">
    <name type="scientific">marine sediment metagenome</name>
    <dbReference type="NCBI Taxonomy" id="412755"/>
    <lineage>
        <taxon>unclassified sequences</taxon>
        <taxon>metagenomes</taxon>
        <taxon>ecological metagenomes</taxon>
    </lineage>
</organism>
<dbReference type="GO" id="GO:0006352">
    <property type="term" value="P:DNA-templated transcription initiation"/>
    <property type="evidence" value="ECO:0007669"/>
    <property type="project" value="InterPro"/>
</dbReference>
<accession>A0A0F9G6B6</accession>
<evidence type="ECO:0000256" key="5">
    <source>
        <dbReference type="SAM" id="MobiDB-lite"/>
    </source>
</evidence>
<dbReference type="InterPro" id="IPR007627">
    <property type="entry name" value="RNA_pol_sigma70_r2"/>
</dbReference>
<feature type="domain" description="RNA polymerase sigma-70" evidence="6">
    <location>
        <begin position="293"/>
        <end position="319"/>
    </location>
</feature>
<dbReference type="PANTHER" id="PTHR30603:SF60">
    <property type="entry name" value="RNA POLYMERASE SIGMA FACTOR RPOD"/>
    <property type="match status" value="1"/>
</dbReference>
<proteinExistence type="predicted"/>
<dbReference type="InterPro" id="IPR013324">
    <property type="entry name" value="RNA_pol_sigma_r3/r4-like"/>
</dbReference>
<keyword evidence="1" id="KW-0805">Transcription regulation</keyword>
<feature type="region of interest" description="Disordered" evidence="5">
    <location>
        <begin position="1"/>
        <end position="40"/>
    </location>
</feature>
<dbReference type="InterPro" id="IPR014284">
    <property type="entry name" value="RNA_pol_sigma-70_dom"/>
</dbReference>
<evidence type="ECO:0000313" key="7">
    <source>
        <dbReference type="EMBL" id="KKL58817.1"/>
    </source>
</evidence>
<reference evidence="7" key="1">
    <citation type="journal article" date="2015" name="Nature">
        <title>Complex archaea that bridge the gap between prokaryotes and eukaryotes.</title>
        <authorList>
            <person name="Spang A."/>
            <person name="Saw J.H."/>
            <person name="Jorgensen S.L."/>
            <person name="Zaremba-Niedzwiedzka K."/>
            <person name="Martijn J."/>
            <person name="Lind A.E."/>
            <person name="van Eijk R."/>
            <person name="Schleper C."/>
            <person name="Guy L."/>
            <person name="Ettema T.J."/>
        </authorList>
    </citation>
    <scope>NUCLEOTIDE SEQUENCE</scope>
</reference>
<keyword evidence="2" id="KW-0731">Sigma factor</keyword>
<gene>
    <name evidence="7" type="ORF">LCGC14_2221560</name>
</gene>
<dbReference type="EMBL" id="LAZR01029689">
    <property type="protein sequence ID" value="KKL58817.1"/>
    <property type="molecule type" value="Genomic_DNA"/>
</dbReference>
<dbReference type="SUPFAM" id="SSF88946">
    <property type="entry name" value="Sigma2 domain of RNA polymerase sigma factors"/>
    <property type="match status" value="1"/>
</dbReference>
<dbReference type="PANTHER" id="PTHR30603">
    <property type="entry name" value="RNA POLYMERASE SIGMA FACTOR RPO"/>
    <property type="match status" value="1"/>
</dbReference>
<sequence>MASRAMRPGYQKGRAAMVMATAQEPKRRNRRGPGEVLSDLPAGDRRLYEAIPEKLDYVPYPDYRLKRTEQELFGPDAEPVNVAEWRHFPEVQDDGSAAPKARPRLTGKQEVLLFKRYNYARYRVAIVVGQQRKRFAASRVPEIITWYRRALQHRADLTSANLALVVAMAKRTRINSIEFSELVSEGNMALLRAIDKFDHSRGFKFSTYGCRAILKSFNRLATKTGRYRQHFPTEYDPDMEHSDEVRRRHDYQRELAIEDLQRVLRRNLAALSEVERSVVGARFAVDGHGKVNTLEQVGRMVGLSKERVRQVQNGALRKVKEALETVVT</sequence>
<dbReference type="SUPFAM" id="SSF88659">
    <property type="entry name" value="Sigma3 and sigma4 domains of RNA polymerase sigma factors"/>
    <property type="match status" value="1"/>
</dbReference>
<dbReference type="PRINTS" id="PR00046">
    <property type="entry name" value="SIGMA70FCT"/>
</dbReference>
<dbReference type="InterPro" id="IPR036388">
    <property type="entry name" value="WH-like_DNA-bd_sf"/>
</dbReference>
<dbReference type="Pfam" id="PF04542">
    <property type="entry name" value="Sigma70_r2"/>
    <property type="match status" value="1"/>
</dbReference>
<evidence type="ECO:0000256" key="3">
    <source>
        <dbReference type="ARBA" id="ARBA00023125"/>
    </source>
</evidence>
<keyword evidence="4" id="KW-0804">Transcription</keyword>
<evidence type="ECO:0000259" key="6">
    <source>
        <dbReference type="PROSITE" id="PS00716"/>
    </source>
</evidence>
<comment type="caution">
    <text evidence="7">The sequence shown here is derived from an EMBL/GenBank/DDBJ whole genome shotgun (WGS) entry which is preliminary data.</text>
</comment>
<protein>
    <recommendedName>
        <fullName evidence="6">RNA polymerase sigma-70 domain-containing protein</fullName>
    </recommendedName>
</protein>
<dbReference type="Pfam" id="PF04545">
    <property type="entry name" value="Sigma70_r4"/>
    <property type="match status" value="1"/>
</dbReference>
<evidence type="ECO:0000256" key="2">
    <source>
        <dbReference type="ARBA" id="ARBA00023082"/>
    </source>
</evidence>
<dbReference type="NCBIfam" id="TIGR02937">
    <property type="entry name" value="sigma70-ECF"/>
    <property type="match status" value="1"/>
</dbReference>
<dbReference type="PROSITE" id="PS00716">
    <property type="entry name" value="SIGMA70_2"/>
    <property type="match status" value="1"/>
</dbReference>
<dbReference type="InterPro" id="IPR050239">
    <property type="entry name" value="Sigma-70_RNA_pol_init_factors"/>
</dbReference>
<dbReference type="GO" id="GO:0016987">
    <property type="term" value="F:sigma factor activity"/>
    <property type="evidence" value="ECO:0007669"/>
    <property type="project" value="UniProtKB-KW"/>
</dbReference>
<dbReference type="AlphaFoldDB" id="A0A0F9G6B6"/>